<dbReference type="Proteomes" id="UP001440984">
    <property type="component" value="Unassembled WGS sequence"/>
</dbReference>
<dbReference type="RefSeq" id="WP_348952940.1">
    <property type="nucleotide sequence ID" value="NZ_JBDZYD010000007.1"/>
</dbReference>
<evidence type="ECO:0000313" key="2">
    <source>
        <dbReference type="Proteomes" id="UP001440984"/>
    </source>
</evidence>
<gene>
    <name evidence="1" type="ORF">ABJI51_21265</name>
</gene>
<organism evidence="1 2">
    <name type="scientific">Amycolatopsis melonis</name>
    <dbReference type="NCBI Taxonomy" id="3156488"/>
    <lineage>
        <taxon>Bacteria</taxon>
        <taxon>Bacillati</taxon>
        <taxon>Actinomycetota</taxon>
        <taxon>Actinomycetes</taxon>
        <taxon>Pseudonocardiales</taxon>
        <taxon>Pseudonocardiaceae</taxon>
        <taxon>Amycolatopsis</taxon>
    </lineage>
</organism>
<proteinExistence type="predicted"/>
<keyword evidence="2" id="KW-1185">Reference proteome</keyword>
<sequence>MTAPHENPSFREAWDATAGDDFASRLARQSLSALATKTDPAWKPLGSQLTASMRDTEHAGSLLDPWSISKVLAGLHDAAARLYRAARRGSNVQTRLTADDRAAVNLGIAGAVGGSLTVQISGTPVLDPKDALFAARITPLDIAFTRLIQILSQDDLSDAHLIDDILTTTPVLRRAIRDLVEHDAAERIDLQLALDKADGSKLSGSLTGQRAALLKEALTQQEESLSTETRTGVLDGYRTSRKVFYFISDDNSEIEGVVGDSLEVSDIQSFTDRRVEIDLGVTTTRHRGGGRATKHYRLEAIRIVPIET</sequence>
<name>A0ABV0LJT6_9PSEU</name>
<evidence type="ECO:0000313" key="1">
    <source>
        <dbReference type="EMBL" id="MEQ0561622.1"/>
    </source>
</evidence>
<dbReference type="EMBL" id="JBDZYD010000007">
    <property type="protein sequence ID" value="MEQ0561622.1"/>
    <property type="molecule type" value="Genomic_DNA"/>
</dbReference>
<comment type="caution">
    <text evidence="1">The sequence shown here is derived from an EMBL/GenBank/DDBJ whole genome shotgun (WGS) entry which is preliminary data.</text>
</comment>
<reference evidence="1 2" key="1">
    <citation type="submission" date="2024-05" db="EMBL/GenBank/DDBJ databases">
        <authorList>
            <person name="Zhao H."/>
            <person name="Xu Y."/>
            <person name="Lin S."/>
            <person name="Spain J.C."/>
            <person name="Zhou N.-Y."/>
        </authorList>
    </citation>
    <scope>NUCLEOTIDE SEQUENCE [LARGE SCALE GENOMIC DNA]</scope>
    <source>
        <strain evidence="1 2">NEAU-NG30</strain>
    </source>
</reference>
<accession>A0ABV0LJT6</accession>
<protein>
    <submittedName>
        <fullName evidence="1">Uncharacterized protein</fullName>
    </submittedName>
</protein>